<dbReference type="EMBL" id="CP021109">
    <property type="protein sequence ID" value="ARP87506.1"/>
    <property type="molecule type" value="Genomic_DNA"/>
</dbReference>
<gene>
    <name evidence="1" type="ORF">CAL13_15810</name>
</gene>
<evidence type="ECO:0000313" key="2">
    <source>
        <dbReference type="Proteomes" id="UP000194139"/>
    </source>
</evidence>
<keyword evidence="2" id="KW-1185">Reference proteome</keyword>
<dbReference type="RefSeq" id="WP_086072907.1">
    <property type="nucleotide sequence ID" value="NZ_CP021109.1"/>
</dbReference>
<protein>
    <recommendedName>
        <fullName evidence="3">MarR family transcriptional regulator</fullName>
    </recommendedName>
</protein>
<evidence type="ECO:0000313" key="1">
    <source>
        <dbReference type="EMBL" id="ARP87506.1"/>
    </source>
</evidence>
<dbReference type="Pfam" id="PF22752">
    <property type="entry name" value="DUF488-N3i"/>
    <property type="match status" value="1"/>
</dbReference>
<dbReference type="AlphaFoldDB" id="A0A1W6Z2H5"/>
<dbReference type="PANTHER" id="PTHR36849">
    <property type="entry name" value="CYTOPLASMIC PROTEIN-RELATED"/>
    <property type="match status" value="1"/>
</dbReference>
<proteinExistence type="predicted"/>
<accession>A0A1W6Z2H5</accession>
<dbReference type="InterPro" id="IPR052552">
    <property type="entry name" value="YeaO-like"/>
</dbReference>
<reference evidence="1 2" key="1">
    <citation type="submission" date="2017-05" db="EMBL/GenBank/DDBJ databases">
        <title>Complete and WGS of Bordetella genogroups.</title>
        <authorList>
            <person name="Spilker T."/>
            <person name="LiPuma J."/>
        </authorList>
    </citation>
    <scope>NUCLEOTIDE SEQUENCE [LARGE SCALE GENOMIC DNA]</scope>
    <source>
        <strain evidence="1 2">AU17164</strain>
    </source>
</reference>
<evidence type="ECO:0008006" key="3">
    <source>
        <dbReference type="Google" id="ProtNLM"/>
    </source>
</evidence>
<organism evidence="1 2">
    <name type="scientific">Bordetella genomosp. 9</name>
    <dbReference type="NCBI Taxonomy" id="1416803"/>
    <lineage>
        <taxon>Bacteria</taxon>
        <taxon>Pseudomonadati</taxon>
        <taxon>Pseudomonadota</taxon>
        <taxon>Betaproteobacteria</taxon>
        <taxon>Burkholderiales</taxon>
        <taxon>Alcaligenaceae</taxon>
        <taxon>Bordetella</taxon>
    </lineage>
</organism>
<dbReference type="Proteomes" id="UP000194139">
    <property type="component" value="Chromosome"/>
</dbReference>
<sequence length="136" mass="16049">MATRHPRRAIRLQRVYGEQPADRNYRVLVDRFWPRGRTKAGLGVDLWARELAPTPELIKWFGHVPERWDEFRSRYLDQLSEPEREDAMRRLLEAAGGRDITLLFGARDEHHNQAVVLREALLRRDAAEHDTSRKGR</sequence>
<name>A0A1W6Z2H5_9BORD</name>
<dbReference type="PANTHER" id="PTHR36849:SF1">
    <property type="entry name" value="CYTOPLASMIC PROTEIN"/>
    <property type="match status" value="1"/>
</dbReference>